<sequence length="262" mass="29505">MEKKILYLLTCVGLCWSSCTNEVDEFIGNVEPSTRSVSTALNANLASLFTGGAPTLTSAEIKEVNDAYAKMTSINCYRNIDEAVRNKTSYAGTIFLDDTYASAYFRKGSLAFPPYGILASSMEHEFIHMYQRDVQGKKVDTDKEKRDTGMMEFELAFYQGIIRYIHAGYSWTFKGEDGDPSYQSLWTSGLTDPSLIPQYEREFQTYVASICANGKPTSIDINEFVKWSNIFGEYSRGYSGKGYKFGNYDYGTSCINSLLKLY</sequence>
<evidence type="ECO:0000313" key="1">
    <source>
        <dbReference type="EMBL" id="EXZ29714.1"/>
    </source>
</evidence>
<gene>
    <name evidence="1" type="ORF">M136_1042</name>
</gene>
<proteinExistence type="predicted"/>
<dbReference type="GeneID" id="31796968"/>
<protein>
    <submittedName>
        <fullName evidence="1">Uncharacterized protein</fullName>
    </submittedName>
</protein>
<organism evidence="1 2">
    <name type="scientific">Bacteroides fragilis str. S36L11</name>
    <dbReference type="NCBI Taxonomy" id="1339327"/>
    <lineage>
        <taxon>Bacteria</taxon>
        <taxon>Pseudomonadati</taxon>
        <taxon>Bacteroidota</taxon>
        <taxon>Bacteroidia</taxon>
        <taxon>Bacteroidales</taxon>
        <taxon>Bacteroidaceae</taxon>
        <taxon>Bacteroides</taxon>
    </lineage>
</organism>
<reference evidence="1 2" key="1">
    <citation type="submission" date="2014-02" db="EMBL/GenBank/DDBJ databases">
        <authorList>
            <person name="Sears C."/>
            <person name="Carroll K."/>
            <person name="Sack B.R."/>
            <person name="Qadri F."/>
            <person name="Myers L.L."/>
            <person name="Chung G.-T."/>
            <person name="Escheverria P."/>
            <person name="Fraser C.M."/>
            <person name="Sadzewicz L."/>
            <person name="Shefchek K.A."/>
            <person name="Tallon L."/>
            <person name="Das S.P."/>
            <person name="Daugherty S."/>
            <person name="Mongodin E.F."/>
        </authorList>
    </citation>
    <scope>NUCLEOTIDE SEQUENCE [LARGE SCALE GENOMIC DNA]</scope>
    <source>
        <strain evidence="1 2">S36L11</strain>
    </source>
</reference>
<dbReference type="RefSeq" id="WP_005654492.1">
    <property type="nucleotide sequence ID" value="NZ_JGDJ01000153.1"/>
</dbReference>
<accession>A0A015Z4H1</accession>
<dbReference type="EMBL" id="JGDJ01000153">
    <property type="protein sequence ID" value="EXZ29714.1"/>
    <property type="molecule type" value="Genomic_DNA"/>
</dbReference>
<name>A0A015Z4H1_BACFG</name>
<evidence type="ECO:0000313" key="2">
    <source>
        <dbReference type="Proteomes" id="UP000022082"/>
    </source>
</evidence>
<dbReference type="Proteomes" id="UP000022082">
    <property type="component" value="Unassembled WGS sequence"/>
</dbReference>
<dbReference type="PATRIC" id="fig|1339327.3.peg.1698"/>
<dbReference type="AlphaFoldDB" id="A0A015Z4H1"/>
<comment type="caution">
    <text evidence="1">The sequence shown here is derived from an EMBL/GenBank/DDBJ whole genome shotgun (WGS) entry which is preliminary data.</text>
</comment>